<dbReference type="Gene3D" id="1.50.10.140">
    <property type="match status" value="1"/>
</dbReference>
<proteinExistence type="predicted"/>
<dbReference type="InterPro" id="IPR019282">
    <property type="entry name" value="Glycoamylase-like_cons_dom"/>
</dbReference>
<sequence>MGGSACAGRRGPAPAAAPSSAPALLSYADAPAEQRAFVDTLERRTFSWFWDTADSVTGLTPDRWPTRSFSSVAAMGFGLAAYPVGVERGWVSREDGVRRTYETLRFLWQAPMDSASTRTIGYRGFYYHFLNPRDGSRFEKLELSFIDTGLLVAGALFCGEYFDRDTPLERGIRAYADSIYRRVDWAWMQPRAPLMSLGWTPEEGHLPYDTGHYNETTLMLLLAMASPTHPAHPDTWRRYTEGYRWGTFHGQEHLGFAPLFGHQSSHLFVDYRGIRDAYMREKGIDYFENSRRATLAQRQYAIDNPGGWDAYGPLEWGLSACDGGIDGDFVVDGRKRHFQTYWARGASHTEVLDDGTITPNAAAGSIAFAPEAVVPTLMHMKERHGERLWGRYGFLDAYNPTLRLPGREGQGIDPERGWYDHDYLGIDQGLIVLMAENWRSGLIWERMKRNPHLVRGLKRAGFSGGWLDATDVSR</sequence>
<dbReference type="Proteomes" id="UP000696931">
    <property type="component" value="Unassembled WGS sequence"/>
</dbReference>
<reference evidence="2" key="1">
    <citation type="submission" date="2020-07" db="EMBL/GenBank/DDBJ databases">
        <title>Huge and variable diversity of episymbiotic CPR bacteria and DPANN archaea in groundwater ecosystems.</title>
        <authorList>
            <person name="He C.Y."/>
            <person name="Keren R."/>
            <person name="Whittaker M."/>
            <person name="Farag I.F."/>
            <person name="Doudna J."/>
            <person name="Cate J.H.D."/>
            <person name="Banfield J.F."/>
        </authorList>
    </citation>
    <scope>NUCLEOTIDE SEQUENCE</scope>
    <source>
        <strain evidence="2">NC_groundwater_1813_Pr3_B-0.1um_71_17</strain>
    </source>
</reference>
<dbReference type="PIRSF" id="PIRSF028431">
    <property type="entry name" value="UCP028431"/>
    <property type="match status" value="1"/>
</dbReference>
<dbReference type="AlphaFoldDB" id="A0A933SC39"/>
<organism evidence="2 3">
    <name type="scientific">Eiseniibacteriota bacterium</name>
    <dbReference type="NCBI Taxonomy" id="2212470"/>
    <lineage>
        <taxon>Bacteria</taxon>
        <taxon>Candidatus Eiseniibacteriota</taxon>
    </lineage>
</organism>
<comment type="caution">
    <text evidence="2">The sequence shown here is derived from an EMBL/GenBank/DDBJ whole genome shotgun (WGS) entry which is preliminary data.</text>
</comment>
<accession>A0A933SC39</accession>
<evidence type="ECO:0000313" key="3">
    <source>
        <dbReference type="Proteomes" id="UP000696931"/>
    </source>
</evidence>
<feature type="domain" description="Glycoamylase-like" evidence="1">
    <location>
        <begin position="208"/>
        <end position="451"/>
    </location>
</feature>
<gene>
    <name evidence="2" type="ORF">HZA61_04325</name>
</gene>
<name>A0A933SC39_UNCEI</name>
<dbReference type="Pfam" id="PF10091">
    <property type="entry name" value="Glycoamylase"/>
    <property type="match status" value="1"/>
</dbReference>
<dbReference type="InterPro" id="IPR016883">
    <property type="entry name" value="UCP028431"/>
</dbReference>
<evidence type="ECO:0000259" key="1">
    <source>
        <dbReference type="Pfam" id="PF10091"/>
    </source>
</evidence>
<dbReference type="EMBL" id="JACRIW010000032">
    <property type="protein sequence ID" value="MBI5168696.1"/>
    <property type="molecule type" value="Genomic_DNA"/>
</dbReference>
<evidence type="ECO:0000313" key="2">
    <source>
        <dbReference type="EMBL" id="MBI5168696.1"/>
    </source>
</evidence>
<protein>
    <submittedName>
        <fullName evidence="2">Tat pathway signal protein</fullName>
    </submittedName>
</protein>